<dbReference type="Pfam" id="PF13695">
    <property type="entry name" value="Zn_ribbon_3CxxC"/>
    <property type="match status" value="1"/>
</dbReference>
<keyword evidence="3 5" id="KW-0863">Zinc-finger</keyword>
<reference evidence="7 8" key="1">
    <citation type="submission" date="2023-10" db="EMBL/GenBank/DDBJ databases">
        <title>Draft genome sequence of Xylaria bambusicola isolate GMP-LS, the root and basal stem rot pathogen of sugarcane in Indonesia.</title>
        <authorList>
            <person name="Selvaraj P."/>
            <person name="Muralishankar V."/>
            <person name="Muruganantham S."/>
            <person name="Sp S."/>
            <person name="Haryani S."/>
            <person name="Lau K.J.X."/>
            <person name="Naqvi N.I."/>
        </authorList>
    </citation>
    <scope>NUCLEOTIDE SEQUENCE [LARGE SCALE GENOMIC DNA]</scope>
    <source>
        <strain evidence="7">GMP-LS</strain>
    </source>
</reference>
<dbReference type="EMBL" id="JAWHQM010000019">
    <property type="protein sequence ID" value="KAK5631442.1"/>
    <property type="molecule type" value="Genomic_DNA"/>
</dbReference>
<dbReference type="InterPro" id="IPR036236">
    <property type="entry name" value="Znf_C2H2_sf"/>
</dbReference>
<dbReference type="Pfam" id="PF12874">
    <property type="entry name" value="zf-met"/>
    <property type="match status" value="3"/>
</dbReference>
<evidence type="ECO:0000256" key="5">
    <source>
        <dbReference type="PROSITE-ProRule" id="PRU00042"/>
    </source>
</evidence>
<dbReference type="Pfam" id="PF00096">
    <property type="entry name" value="zf-C2H2"/>
    <property type="match status" value="1"/>
</dbReference>
<keyword evidence="1" id="KW-0479">Metal-binding</keyword>
<evidence type="ECO:0000256" key="3">
    <source>
        <dbReference type="ARBA" id="ARBA00022771"/>
    </source>
</evidence>
<dbReference type="Pfam" id="PF13894">
    <property type="entry name" value="zf-C2H2_4"/>
    <property type="match status" value="1"/>
</dbReference>
<dbReference type="Proteomes" id="UP001305414">
    <property type="component" value="Unassembled WGS sequence"/>
</dbReference>
<organism evidence="7 8">
    <name type="scientific">Xylaria bambusicola</name>
    <dbReference type="NCBI Taxonomy" id="326684"/>
    <lineage>
        <taxon>Eukaryota</taxon>
        <taxon>Fungi</taxon>
        <taxon>Dikarya</taxon>
        <taxon>Ascomycota</taxon>
        <taxon>Pezizomycotina</taxon>
        <taxon>Sordariomycetes</taxon>
        <taxon>Xylariomycetidae</taxon>
        <taxon>Xylariales</taxon>
        <taxon>Xylariaceae</taxon>
        <taxon>Xylaria</taxon>
    </lineage>
</organism>
<dbReference type="PANTHER" id="PTHR24379">
    <property type="entry name" value="KRAB AND ZINC FINGER DOMAIN-CONTAINING"/>
    <property type="match status" value="1"/>
</dbReference>
<keyword evidence="4" id="KW-0862">Zinc</keyword>
<dbReference type="InterPro" id="IPR027377">
    <property type="entry name" value="ZAR1/RTP1-5-like_Znf-3CxxC"/>
</dbReference>
<dbReference type="PROSITE" id="PS50157">
    <property type="entry name" value="ZINC_FINGER_C2H2_2"/>
    <property type="match status" value="6"/>
</dbReference>
<evidence type="ECO:0000259" key="6">
    <source>
        <dbReference type="PROSITE" id="PS50157"/>
    </source>
</evidence>
<feature type="domain" description="C2H2-type" evidence="6">
    <location>
        <begin position="36"/>
        <end position="66"/>
    </location>
</feature>
<dbReference type="InterPro" id="IPR022755">
    <property type="entry name" value="Znf_C2H2_jaz"/>
</dbReference>
<gene>
    <name evidence="7" type="ORF">RRF57_007156</name>
</gene>
<name>A0AAN7Z629_9PEZI</name>
<dbReference type="InterPro" id="IPR013087">
    <property type="entry name" value="Znf_C2H2_type"/>
</dbReference>
<feature type="domain" description="C2H2-type" evidence="6">
    <location>
        <begin position="69"/>
        <end position="96"/>
    </location>
</feature>
<comment type="caution">
    <text evidence="7">The sequence shown here is derived from an EMBL/GenBank/DDBJ whole genome shotgun (WGS) entry which is preliminary data.</text>
</comment>
<proteinExistence type="predicted"/>
<dbReference type="AlphaFoldDB" id="A0AAN7Z629"/>
<evidence type="ECO:0000313" key="7">
    <source>
        <dbReference type="EMBL" id="KAK5631442.1"/>
    </source>
</evidence>
<dbReference type="SMART" id="SM01328">
    <property type="entry name" value="zf-3CxxC"/>
    <property type="match status" value="1"/>
</dbReference>
<evidence type="ECO:0000256" key="2">
    <source>
        <dbReference type="ARBA" id="ARBA00022737"/>
    </source>
</evidence>
<sequence>MGSADTQALRCLPCNRSFSSKEARRQHLRSSPAHDFRCEICGKRCSSEEALKQHKQNAPSHAPSHAPLIKCDICSKSFKSDEALKQHVRDAPGHTPQLIPCNVCNLSFSSDEALKQHMRDAPAHNASLKCTICDKFFGSDEALQQHIRDSPAHARSFQCDICHKSFKSEDALQQHTQSAKGHQKQAKGNQTQWFFPELHPKVVEALSGSIGPVWFNDEESKDPTDSKQTFVMAKFKCDGCSTSTWRSGKVTIVIRGYPGNGYNAEVFNQHCRSCNALGTMTLDEESYVDRVAYRLKVWAGVPVLRRFYERKGMPPHKRELCEGCIQGWCEAGIASSSPARSSLS</sequence>
<feature type="domain" description="C2H2-type" evidence="6">
    <location>
        <begin position="157"/>
        <end position="187"/>
    </location>
</feature>
<accession>A0AAN7Z629</accession>
<keyword evidence="2" id="KW-0677">Repeat</keyword>
<evidence type="ECO:0000256" key="4">
    <source>
        <dbReference type="ARBA" id="ARBA00022833"/>
    </source>
</evidence>
<dbReference type="GO" id="GO:0008270">
    <property type="term" value="F:zinc ion binding"/>
    <property type="evidence" value="ECO:0007669"/>
    <property type="project" value="UniProtKB-KW"/>
</dbReference>
<dbReference type="SMART" id="SM00355">
    <property type="entry name" value="ZnF_C2H2"/>
    <property type="match status" value="6"/>
</dbReference>
<dbReference type="SUPFAM" id="SSF57667">
    <property type="entry name" value="beta-beta-alpha zinc fingers"/>
    <property type="match status" value="3"/>
</dbReference>
<evidence type="ECO:0000256" key="1">
    <source>
        <dbReference type="ARBA" id="ARBA00022723"/>
    </source>
</evidence>
<evidence type="ECO:0000313" key="8">
    <source>
        <dbReference type="Proteomes" id="UP001305414"/>
    </source>
</evidence>
<dbReference type="PANTHER" id="PTHR24379:SF121">
    <property type="entry name" value="C2H2-TYPE DOMAIN-CONTAINING PROTEIN"/>
    <property type="match status" value="1"/>
</dbReference>
<protein>
    <recommendedName>
        <fullName evidence="6">C2H2-type domain-containing protein</fullName>
    </recommendedName>
</protein>
<keyword evidence="8" id="KW-1185">Reference proteome</keyword>
<feature type="domain" description="C2H2-type" evidence="6">
    <location>
        <begin position="128"/>
        <end position="158"/>
    </location>
</feature>
<dbReference type="Gene3D" id="3.30.160.60">
    <property type="entry name" value="Classic Zinc Finger"/>
    <property type="match status" value="3"/>
</dbReference>
<feature type="domain" description="C2H2-type" evidence="6">
    <location>
        <begin position="99"/>
        <end position="129"/>
    </location>
</feature>
<feature type="domain" description="C2H2-type" evidence="6">
    <location>
        <begin position="9"/>
        <end position="34"/>
    </location>
</feature>
<dbReference type="Pfam" id="PF12171">
    <property type="entry name" value="zf-C2H2_jaz"/>
    <property type="match status" value="1"/>
</dbReference>